<dbReference type="InterPro" id="IPR000873">
    <property type="entry name" value="AMP-dep_synth/lig_dom"/>
</dbReference>
<dbReference type="SUPFAM" id="SSF56801">
    <property type="entry name" value="Acetyl-CoA synthetase-like"/>
    <property type="match status" value="1"/>
</dbReference>
<dbReference type="PANTHER" id="PTHR43201:SF32">
    <property type="entry name" value="2-SUCCINYLBENZOATE--COA LIGASE, CHLOROPLASTIC_PEROXISOMAL"/>
    <property type="match status" value="1"/>
</dbReference>
<proteinExistence type="predicted"/>
<accession>A0A1J0EH96</accession>
<dbReference type="Gene3D" id="3.40.50.12780">
    <property type="entry name" value="N-terminal domain of ligase-like"/>
    <property type="match status" value="1"/>
</dbReference>
<dbReference type="EMBL" id="CP017886">
    <property type="protein sequence ID" value="APC15485.1"/>
    <property type="molecule type" value="Genomic_DNA"/>
</dbReference>
<dbReference type="AlphaFoldDB" id="A0A1J0EH96"/>
<protein>
    <recommendedName>
        <fullName evidence="1">AMP-dependent synthetase/ligase domain-containing protein</fullName>
    </recommendedName>
</protein>
<feature type="domain" description="AMP-dependent synthetase/ligase" evidence="1">
    <location>
        <begin position="10"/>
        <end position="354"/>
    </location>
</feature>
<dbReference type="OrthoDB" id="9803968at2"/>
<dbReference type="Pfam" id="PF00501">
    <property type="entry name" value="AMP-binding"/>
    <property type="match status" value="1"/>
</dbReference>
<organism evidence="2 3">
    <name type="scientific">Pseudomonas frederiksbergensis</name>
    <dbReference type="NCBI Taxonomy" id="104087"/>
    <lineage>
        <taxon>Bacteria</taxon>
        <taxon>Pseudomonadati</taxon>
        <taxon>Pseudomonadota</taxon>
        <taxon>Gammaproteobacteria</taxon>
        <taxon>Pseudomonadales</taxon>
        <taxon>Pseudomonadaceae</taxon>
        <taxon>Pseudomonas</taxon>
    </lineage>
</organism>
<dbReference type="InterPro" id="IPR020845">
    <property type="entry name" value="AMP-binding_CS"/>
</dbReference>
<dbReference type="InterPro" id="IPR042099">
    <property type="entry name" value="ANL_N_sf"/>
</dbReference>
<dbReference type="Proteomes" id="UP000182567">
    <property type="component" value="Chromosome"/>
</dbReference>
<reference evidence="3" key="1">
    <citation type="submission" date="2016-10" db="EMBL/GenBank/DDBJ databases">
        <title>Pseudomonas frederiksbergensis ERGS4:02 complete genome.</title>
        <authorList>
            <person name="Kumar R."/>
            <person name="Acharya V."/>
            <person name="Singh D."/>
        </authorList>
    </citation>
    <scope>NUCLEOTIDE SEQUENCE [LARGE SCALE GENOMIC DNA]</scope>
    <source>
        <strain evidence="3">ERGS4:02</strain>
    </source>
</reference>
<dbReference type="PANTHER" id="PTHR43201">
    <property type="entry name" value="ACYL-COA SYNTHETASE"/>
    <property type="match status" value="1"/>
</dbReference>
<evidence type="ECO:0000259" key="1">
    <source>
        <dbReference type="Pfam" id="PF00501"/>
    </source>
</evidence>
<dbReference type="GO" id="GO:0006631">
    <property type="term" value="P:fatty acid metabolic process"/>
    <property type="evidence" value="ECO:0007669"/>
    <property type="project" value="TreeGrafter"/>
</dbReference>
<gene>
    <name evidence="2" type="ORF">BLL42_07005</name>
</gene>
<dbReference type="RefSeq" id="WP_071551428.1">
    <property type="nucleotide sequence ID" value="NZ_CP017886.1"/>
</dbReference>
<sequence length="515" mass="56463">MTHFVEDLLAQAQRTPDAVCVVDIPAADGTGGRRLTYTQVLEHARQLGQHMNRQFTDEKRTIGIVMRNSSDWVIADFACLLFGFTSLPLPLGFSKYQAEHLAFECSGFLVDDKGLETLEKRWGIDLNASLLVHVPSALETPIPLPAGPRFIDSADAEWICKVIHTSGTTSKPKGVKQSLGGLSAVLQSLLGVVPATFQKRYLSVVPLSLLIEQVTAVYLPLLSGGTVYFLDEHTPLIGETGYTTSAILAQLLRTRASAVTVPPMMLDVFLEVAEQNTDPELLSLLRNELYITAGGAPISSEKLQRLSAQGIQVHQGYGLSENGSVVSVNTPANSKLGSVGKPLPHVQVRVTDQQRVEIKSTSMFRGYSWIDPSACSFTEDGWLRTGDIGEFDDEGFLFITGREKNIICLPNGRNVSPEQIELEFKEQTGVNDALMFMTADSQLAIVLSVGPQFNHQHTQDWAQQRFSEVERPQAIWPLAPDAPQLQSLYALNGPARRAHATDLHRQHVLTKGLAT</sequence>
<dbReference type="GeneID" id="46907969"/>
<dbReference type="GO" id="GO:0031956">
    <property type="term" value="F:medium-chain fatty acid-CoA ligase activity"/>
    <property type="evidence" value="ECO:0007669"/>
    <property type="project" value="TreeGrafter"/>
</dbReference>
<evidence type="ECO:0000313" key="2">
    <source>
        <dbReference type="EMBL" id="APC15485.1"/>
    </source>
</evidence>
<name>A0A1J0EH96_9PSED</name>
<dbReference type="PROSITE" id="PS00455">
    <property type="entry name" value="AMP_BINDING"/>
    <property type="match status" value="1"/>
</dbReference>
<evidence type="ECO:0000313" key="3">
    <source>
        <dbReference type="Proteomes" id="UP000182567"/>
    </source>
</evidence>